<dbReference type="AlphaFoldDB" id="A0A1W1XK49"/>
<dbReference type="Proteomes" id="UP000192761">
    <property type="component" value="Unassembled WGS sequence"/>
</dbReference>
<keyword evidence="3" id="KW-1185">Reference proteome</keyword>
<dbReference type="InterPro" id="IPR021834">
    <property type="entry name" value="DUF3426"/>
</dbReference>
<feature type="compositionally biased region" description="Low complexity" evidence="1">
    <location>
        <begin position="18"/>
        <end position="27"/>
    </location>
</feature>
<proteinExistence type="predicted"/>
<gene>
    <name evidence="2" type="ORF">SAMN02745857_01832</name>
</gene>
<evidence type="ECO:0008006" key="4">
    <source>
        <dbReference type="Google" id="ProtNLM"/>
    </source>
</evidence>
<name>A0A1W1XK49_9NEIS</name>
<accession>A0A1W1XK49</accession>
<evidence type="ECO:0000256" key="1">
    <source>
        <dbReference type="SAM" id="MobiDB-lite"/>
    </source>
</evidence>
<dbReference type="Pfam" id="PF11906">
    <property type="entry name" value="DUF3426"/>
    <property type="match status" value="1"/>
</dbReference>
<feature type="region of interest" description="Disordered" evidence="1">
    <location>
        <begin position="18"/>
        <end position="90"/>
    </location>
</feature>
<evidence type="ECO:0000313" key="3">
    <source>
        <dbReference type="Proteomes" id="UP000192761"/>
    </source>
</evidence>
<organism evidence="2 3">
    <name type="scientific">Andreprevotia lacus DSM 23236</name>
    <dbReference type="NCBI Taxonomy" id="1121001"/>
    <lineage>
        <taxon>Bacteria</taxon>
        <taxon>Pseudomonadati</taxon>
        <taxon>Pseudomonadota</taxon>
        <taxon>Betaproteobacteria</taxon>
        <taxon>Neisseriales</taxon>
        <taxon>Chitinibacteraceae</taxon>
        <taxon>Andreprevotia</taxon>
    </lineage>
</organism>
<evidence type="ECO:0000313" key="2">
    <source>
        <dbReference type="EMBL" id="SMC24305.1"/>
    </source>
</evidence>
<protein>
    <recommendedName>
        <fullName evidence="4">DUF3426 domain-containing protein</fullName>
    </recommendedName>
</protein>
<dbReference type="STRING" id="1121001.SAMN02745857_01832"/>
<dbReference type="EMBL" id="FWXD01000009">
    <property type="protein sequence ID" value="SMC24305.1"/>
    <property type="molecule type" value="Genomic_DNA"/>
</dbReference>
<reference evidence="2 3" key="1">
    <citation type="submission" date="2017-04" db="EMBL/GenBank/DDBJ databases">
        <authorList>
            <person name="Afonso C.L."/>
            <person name="Miller P.J."/>
            <person name="Scott M.A."/>
            <person name="Spackman E."/>
            <person name="Goraichik I."/>
            <person name="Dimitrov K.M."/>
            <person name="Suarez D.L."/>
            <person name="Swayne D.E."/>
        </authorList>
    </citation>
    <scope>NUCLEOTIDE SEQUENCE [LARGE SCALE GENOMIC DNA]</scope>
    <source>
        <strain evidence="2 3">DSM 23236</strain>
    </source>
</reference>
<sequence length="266" mass="29239">MQPEPAAPVAAAAVAVQAEQAATAEPVIEPAPDTAQIVHADETAPDDEPSTGIEIEATPAAAELEQESPAQPTAAAEEHEEHGERSGRYQPIRTLEDEALLTPPPPPSPWRWAWPPLALLALIALIGQLAFTYRTEAIAQLPWLHPHYQRVCQLLGCTLALPTQADLLRSDYSELTYVPGQDSMIQVNASVRNLAPYEQALPMLELTLTDEHEQVVAKKSFSPHEYLVPAERNRSQFPAGDEVHAFLQLELGNLRSTGYSLFWYYP</sequence>
<feature type="compositionally biased region" description="Basic and acidic residues" evidence="1">
    <location>
        <begin position="76"/>
        <end position="87"/>
    </location>
</feature>